<evidence type="ECO:0000259" key="5">
    <source>
        <dbReference type="PROSITE" id="PS50931"/>
    </source>
</evidence>
<sequence length="293" mass="33098">MELRQLRYFVRTKDLGSFTEASRSLNITQSTLSQQVKQLEDELGVLLFDRFGKRITVTEAGELFYQFAAESLKKANDGAVLLKDLSDMHTGTLKIGVTYGLRSLFTAVLIKFSERFPGISVRAVFGTSDELMEKVRSYDLDLALVFFGEPEDEALAYDTLFSSPMALICADDSHFKGNKTVSLKDIAALPLAIATKEHSADHFFLRLFRNHRLKPDFKMEINDISAVLDLVRTGRWYSIMVEVTVRNSSLHTIPIKEKNLLRKAAFVRLSGAYEKKAAKEFTAQLRRQLPGLT</sequence>
<dbReference type="CDD" id="cd05466">
    <property type="entry name" value="PBP2_LTTR_substrate"/>
    <property type="match status" value="1"/>
</dbReference>
<dbReference type="SUPFAM" id="SSF46785">
    <property type="entry name" value="Winged helix' DNA-binding domain"/>
    <property type="match status" value="1"/>
</dbReference>
<dbReference type="PRINTS" id="PR00039">
    <property type="entry name" value="HTHLYSR"/>
</dbReference>
<protein>
    <recommendedName>
        <fullName evidence="5">HTH lysR-type domain-containing protein</fullName>
    </recommendedName>
</protein>
<keyword evidence="4" id="KW-0804">Transcription</keyword>
<keyword evidence="7" id="KW-1185">Reference proteome</keyword>
<dbReference type="InterPro" id="IPR005119">
    <property type="entry name" value="LysR_subst-bd"/>
</dbReference>
<evidence type="ECO:0000313" key="6">
    <source>
        <dbReference type="EMBL" id="OOQ57923.1"/>
    </source>
</evidence>
<dbReference type="InterPro" id="IPR050950">
    <property type="entry name" value="HTH-type_LysR_regulators"/>
</dbReference>
<comment type="similarity">
    <text evidence="1">Belongs to the LysR transcriptional regulatory family.</text>
</comment>
<organism evidence="6 7">
    <name type="scientific">Mucilaginibacter pedocola</name>
    <dbReference type="NCBI Taxonomy" id="1792845"/>
    <lineage>
        <taxon>Bacteria</taxon>
        <taxon>Pseudomonadati</taxon>
        <taxon>Bacteroidota</taxon>
        <taxon>Sphingobacteriia</taxon>
        <taxon>Sphingobacteriales</taxon>
        <taxon>Sphingobacteriaceae</taxon>
        <taxon>Mucilaginibacter</taxon>
    </lineage>
</organism>
<dbReference type="SUPFAM" id="SSF53850">
    <property type="entry name" value="Periplasmic binding protein-like II"/>
    <property type="match status" value="1"/>
</dbReference>
<evidence type="ECO:0000256" key="1">
    <source>
        <dbReference type="ARBA" id="ARBA00009437"/>
    </source>
</evidence>
<evidence type="ECO:0000313" key="7">
    <source>
        <dbReference type="Proteomes" id="UP000189739"/>
    </source>
</evidence>
<dbReference type="GO" id="GO:0003677">
    <property type="term" value="F:DNA binding"/>
    <property type="evidence" value="ECO:0007669"/>
    <property type="project" value="UniProtKB-KW"/>
</dbReference>
<dbReference type="PANTHER" id="PTHR30419:SF8">
    <property type="entry name" value="NITROGEN ASSIMILATION TRANSCRIPTIONAL ACTIVATOR-RELATED"/>
    <property type="match status" value="1"/>
</dbReference>
<dbReference type="InterPro" id="IPR036388">
    <property type="entry name" value="WH-like_DNA-bd_sf"/>
</dbReference>
<reference evidence="6 7" key="1">
    <citation type="submission" date="2016-07" db="EMBL/GenBank/DDBJ databases">
        <title>Genomic analysis of zinc-resistant bacterium Mucilaginibacter pedocola TBZ30.</title>
        <authorList>
            <person name="Huang J."/>
            <person name="Tang J."/>
        </authorList>
    </citation>
    <scope>NUCLEOTIDE SEQUENCE [LARGE SCALE GENOMIC DNA]</scope>
    <source>
        <strain evidence="6 7">TBZ30</strain>
    </source>
</reference>
<accession>A0A1S9PAB4</accession>
<dbReference type="PANTHER" id="PTHR30419">
    <property type="entry name" value="HTH-TYPE TRANSCRIPTIONAL REGULATOR YBHD"/>
    <property type="match status" value="1"/>
</dbReference>
<dbReference type="EMBL" id="MBTF01000035">
    <property type="protein sequence ID" value="OOQ57923.1"/>
    <property type="molecule type" value="Genomic_DNA"/>
</dbReference>
<dbReference type="Proteomes" id="UP000189739">
    <property type="component" value="Unassembled WGS sequence"/>
</dbReference>
<dbReference type="GO" id="GO:0005829">
    <property type="term" value="C:cytosol"/>
    <property type="evidence" value="ECO:0007669"/>
    <property type="project" value="TreeGrafter"/>
</dbReference>
<dbReference type="FunFam" id="1.10.10.10:FF:000001">
    <property type="entry name" value="LysR family transcriptional regulator"/>
    <property type="match status" value="1"/>
</dbReference>
<dbReference type="Pfam" id="PF00126">
    <property type="entry name" value="HTH_1"/>
    <property type="match status" value="1"/>
</dbReference>
<name>A0A1S9PAB4_9SPHI</name>
<dbReference type="Gene3D" id="1.10.10.10">
    <property type="entry name" value="Winged helix-like DNA-binding domain superfamily/Winged helix DNA-binding domain"/>
    <property type="match status" value="1"/>
</dbReference>
<evidence type="ECO:0000256" key="3">
    <source>
        <dbReference type="ARBA" id="ARBA00023125"/>
    </source>
</evidence>
<dbReference type="GO" id="GO:0003700">
    <property type="term" value="F:DNA-binding transcription factor activity"/>
    <property type="evidence" value="ECO:0007669"/>
    <property type="project" value="InterPro"/>
</dbReference>
<evidence type="ECO:0000256" key="2">
    <source>
        <dbReference type="ARBA" id="ARBA00023015"/>
    </source>
</evidence>
<keyword evidence="2" id="KW-0805">Transcription regulation</keyword>
<dbReference type="PROSITE" id="PS50931">
    <property type="entry name" value="HTH_LYSR"/>
    <property type="match status" value="1"/>
</dbReference>
<gene>
    <name evidence="6" type="ORF">BC343_13565</name>
</gene>
<keyword evidence="3" id="KW-0238">DNA-binding</keyword>
<dbReference type="Gene3D" id="3.40.190.290">
    <property type="match status" value="1"/>
</dbReference>
<dbReference type="AlphaFoldDB" id="A0A1S9PAB4"/>
<evidence type="ECO:0000256" key="4">
    <source>
        <dbReference type="ARBA" id="ARBA00023163"/>
    </source>
</evidence>
<dbReference type="STRING" id="1792845.BC343_13565"/>
<feature type="domain" description="HTH lysR-type" evidence="5">
    <location>
        <begin position="1"/>
        <end position="58"/>
    </location>
</feature>
<proteinExistence type="inferred from homology"/>
<dbReference type="InterPro" id="IPR036390">
    <property type="entry name" value="WH_DNA-bd_sf"/>
</dbReference>
<dbReference type="RefSeq" id="WP_162276931.1">
    <property type="nucleotide sequence ID" value="NZ_MBTF01000035.1"/>
</dbReference>
<comment type="caution">
    <text evidence="6">The sequence shown here is derived from an EMBL/GenBank/DDBJ whole genome shotgun (WGS) entry which is preliminary data.</text>
</comment>
<dbReference type="Pfam" id="PF03466">
    <property type="entry name" value="LysR_substrate"/>
    <property type="match status" value="1"/>
</dbReference>
<dbReference type="InterPro" id="IPR000847">
    <property type="entry name" value="LysR_HTH_N"/>
</dbReference>